<feature type="compositionally biased region" description="Gly residues" evidence="2">
    <location>
        <begin position="783"/>
        <end position="805"/>
    </location>
</feature>
<dbReference type="NCBIfam" id="TIGR02601">
    <property type="entry name" value="autotrns_rpt"/>
    <property type="match status" value="7"/>
</dbReference>
<evidence type="ECO:0000313" key="5">
    <source>
        <dbReference type="Proteomes" id="UP000522590"/>
    </source>
</evidence>
<dbReference type="GO" id="GO:0019867">
    <property type="term" value="C:outer membrane"/>
    <property type="evidence" value="ECO:0007669"/>
    <property type="project" value="InterPro"/>
</dbReference>
<dbReference type="InterPro" id="IPR012332">
    <property type="entry name" value="Autotransporter_pectin_lyase_C"/>
</dbReference>
<feature type="compositionally biased region" description="Polar residues" evidence="2">
    <location>
        <begin position="806"/>
        <end position="822"/>
    </location>
</feature>
<dbReference type="Gene3D" id="2.160.20.20">
    <property type="match status" value="2"/>
</dbReference>
<dbReference type="SMART" id="SM00869">
    <property type="entry name" value="Autotransporter"/>
    <property type="match status" value="1"/>
</dbReference>
<name>A0A850P6E2_9PROT</name>
<evidence type="ECO:0000259" key="3">
    <source>
        <dbReference type="PROSITE" id="PS51208"/>
    </source>
</evidence>
<dbReference type="Pfam" id="PF12951">
    <property type="entry name" value="PATR"/>
    <property type="match status" value="9"/>
</dbReference>
<dbReference type="Pfam" id="PF03797">
    <property type="entry name" value="Autotransporter"/>
    <property type="match status" value="1"/>
</dbReference>
<reference evidence="4 5" key="1">
    <citation type="submission" date="2020-06" db="EMBL/GenBank/DDBJ databases">
        <title>Description of novel acetic acid bacteria.</title>
        <authorList>
            <person name="Sombolestani A."/>
        </authorList>
    </citation>
    <scope>NUCLEOTIDE SEQUENCE [LARGE SCALE GENOMIC DNA]</scope>
    <source>
        <strain evidence="4 5">LMG 25</strain>
    </source>
</reference>
<dbReference type="NCBIfam" id="TIGR01414">
    <property type="entry name" value="autotrans_barl"/>
    <property type="match status" value="1"/>
</dbReference>
<dbReference type="InterPro" id="IPR005546">
    <property type="entry name" value="Autotransporte_beta"/>
</dbReference>
<dbReference type="Proteomes" id="UP000522590">
    <property type="component" value="Unassembled WGS sequence"/>
</dbReference>
<gene>
    <name evidence="4" type="ORF">HUK81_14770</name>
</gene>
<dbReference type="PANTHER" id="PTHR35037">
    <property type="entry name" value="C-TERMINAL REGION OF AIDA-LIKE PROTEIN"/>
    <property type="match status" value="1"/>
</dbReference>
<dbReference type="InterPro" id="IPR011050">
    <property type="entry name" value="Pectin_lyase_fold/virulence"/>
</dbReference>
<dbReference type="InterPro" id="IPR036709">
    <property type="entry name" value="Autotransporte_beta_dom_sf"/>
</dbReference>
<dbReference type="SUPFAM" id="SSF51126">
    <property type="entry name" value="Pectin lyase-like"/>
    <property type="match status" value="5"/>
</dbReference>
<feature type="domain" description="Autotransporter" evidence="3">
    <location>
        <begin position="1253"/>
        <end position="1530"/>
    </location>
</feature>
<dbReference type="PANTHER" id="PTHR35037:SF3">
    <property type="entry name" value="C-TERMINAL REGION OF AIDA-LIKE PROTEIN"/>
    <property type="match status" value="1"/>
</dbReference>
<proteinExistence type="predicted"/>
<evidence type="ECO:0000256" key="2">
    <source>
        <dbReference type="SAM" id="MobiDB-lite"/>
    </source>
</evidence>
<organism evidence="4 5">
    <name type="scientific">Komagataeibacter swingsii</name>
    <dbReference type="NCBI Taxonomy" id="215220"/>
    <lineage>
        <taxon>Bacteria</taxon>
        <taxon>Pseudomonadati</taxon>
        <taxon>Pseudomonadota</taxon>
        <taxon>Alphaproteobacteria</taxon>
        <taxon>Acetobacterales</taxon>
        <taxon>Acetobacteraceae</taxon>
        <taxon>Komagataeibacter</taxon>
    </lineage>
</organism>
<sequence>MSGFGTLNKDGTGVWTVGAANAPLTSLSPTLAVNVNDGTLVLGGNTSVTQATVTINSGGTLQLGQGGTTGWIDGITYDNGTLAFDRSDTNTFASDIANNTSLDPAGKGGVEQEGTGTTILTGTNTYSGGTVITAGTLQIGDGGTSGSITGDVTNDSNLVFDRSDATTFAGDISGSGNVSQIGTGSTILTNADTYSGTTTITQGSLQLGDGNTSGTIANTAAIVDNGNLTVDNPAATTLSQVISGTGSLTQSGGGTTTLTSVDTYSGATTIQNGTLALYGTGSIAASDGVHDDSTFDVSGVSASATTVNALDGSGALVLGNKNLTVADGNTAFGNVFSGQASGTGGSLTIASGTETLSGANIYTGGTTVASGAGLDLSGSVVGNVADNGTTTLDGGTVGGTIADNGTLAVTANGGTAGSLSGSGTGTLAGGLTLTSAADTYAGALSGTGGLTVAGGTETLSGANTYTGSTTIGSGAVLQLGAGGTTGSIDGTSGIDNSGSLVIDRSNNVTLAAAISGAGSLVQQGSGVTTLTGTNSYSGGTTIASGTLAGNTTSFGSGAITDNAALDVDLASGVTDALANTVSGTGTLTKTGSGTLEMDNSADSYSGGTLVSAGTMQVDGDESHISGMTTVASGATLSGIGTMGGDVTIASGGTLSPGDGSGSVGHLSISGNLTEDAGSTANFDMGQAGVVAGKYNDLVSVGGNLTMAGTLNVTQSAGGDFGPGVYRLYDYGGTLTNNGVTLAGTDETLQTSVDKEVNLVVTDANMPQQYWDGANVNGDHGSDGAMGNGQVDGGSGVWTAPGGSGDGNWTNSAGTGNTPSTQGAFDVFEGKAGTVTVDDSNGNVTLSGAQFANSDAESGAEYVITGDTLYSSGSDLTLRVGDGTAVGAATTAVIDSVIDDSQVAGGTTLVKTDGGTLVLNGDNNYSGGTDIKDGTVVGSATSFGSGTITAEAGSGLVIDQTTDGTLTNGLSGSGTLDKEGAGDLTVTGDDSAFTGNTTINGGTLSVDGSLANSDVTVAGGGTLAGTGTVGSTTVADGGILSPANGNALGTLTVNGDLNVNNGSTYLVNGGAAGQSDLVAVTGTALLAGGTVEFNVANGTTLKPGTEYTILTAQNGVSGQFSGLSTNLTDEYTFLSPQLLYTADDVDITLERNGTSFTSVANTRNERDIAAALDGMTGGNAMVSAIEQLSGSQARKAFDSLSGEIHASARTALIQDSFYVRNAAIDRLRNASCDPGGDTAQKTATLKGRRTDGTCQQDHVTLWGEAFGSWGHNSGDGNAGGMNHSVGGFVLGADAPVFNTWRVGGLVSYGRSTFSTEGTDAYGHSNNVTVGGYAGTHWGHLALRMGATYTWAMMSTSRSASFPGFYEKLNSSYNGGVAQGFGDLGYRFDLGKTAIEPFGNVAYVNMHTDSFHEHGGAAALNGRAIDTGTTYSTFGVRMSSTFHAGNVLLVPEGSLAYRHTFGATVPTTREAFAAGGSSFDVAGVPLSRDAAVLNAGLRAHLTDRLELGISYIGQYGNRSVDSGLRGRFAWKF</sequence>
<dbReference type="EMBL" id="JABXXS010000045">
    <property type="protein sequence ID" value="NVN38170.1"/>
    <property type="molecule type" value="Genomic_DNA"/>
</dbReference>
<feature type="region of interest" description="Disordered" evidence="2">
    <location>
        <begin position="778"/>
        <end position="824"/>
    </location>
</feature>
<dbReference type="InterPro" id="IPR006315">
    <property type="entry name" value="OM_autotransptr_brl_dom"/>
</dbReference>
<protein>
    <submittedName>
        <fullName evidence="4">Autotransporter domain-containing protein</fullName>
    </submittedName>
</protein>
<dbReference type="PROSITE" id="PS51208">
    <property type="entry name" value="AUTOTRANSPORTER"/>
    <property type="match status" value="1"/>
</dbReference>
<keyword evidence="1" id="KW-0732">Signal</keyword>
<dbReference type="Gene3D" id="2.40.128.130">
    <property type="entry name" value="Autotransporter beta-domain"/>
    <property type="match status" value="1"/>
</dbReference>
<evidence type="ECO:0000256" key="1">
    <source>
        <dbReference type="ARBA" id="ARBA00022729"/>
    </source>
</evidence>
<accession>A0A850P6E2</accession>
<dbReference type="RefSeq" id="WP_176643863.1">
    <property type="nucleotide sequence ID" value="NZ_JABXXS010000045.1"/>
</dbReference>
<dbReference type="InterPro" id="IPR051551">
    <property type="entry name" value="Autotransporter_adhesion"/>
</dbReference>
<dbReference type="SUPFAM" id="SSF103515">
    <property type="entry name" value="Autotransporter"/>
    <property type="match status" value="1"/>
</dbReference>
<comment type="caution">
    <text evidence="4">The sequence shown here is derived from an EMBL/GenBank/DDBJ whole genome shotgun (WGS) entry which is preliminary data.</text>
</comment>
<evidence type="ECO:0000313" key="4">
    <source>
        <dbReference type="EMBL" id="NVN38170.1"/>
    </source>
</evidence>
<dbReference type="InterPro" id="IPR013425">
    <property type="entry name" value="Autotrns_rpt"/>
</dbReference>